<dbReference type="Proteomes" id="UP001330016">
    <property type="component" value="Unassembled WGS sequence"/>
</dbReference>
<name>A0ABU7T1F7_9LACO</name>
<proteinExistence type="predicted"/>
<reference evidence="1 2" key="1">
    <citation type="submission" date="2023-02" db="EMBL/GenBank/DDBJ databases">
        <title>The predominant lactic acid bacteria and yeasts involved in the spontaneous fermentation of millet during the production of the traditional porridge Hausa koko in Ghana.</title>
        <authorList>
            <person name="Atter A."/>
            <person name="Diaz M."/>
        </authorList>
    </citation>
    <scope>NUCLEOTIDE SEQUENCE [LARGE SCALE GENOMIC DNA]</scope>
    <source>
        <strain evidence="1 2">FI11640</strain>
    </source>
</reference>
<dbReference type="RefSeq" id="WP_331244109.1">
    <property type="nucleotide sequence ID" value="NZ_JAQSGJ010000035.1"/>
</dbReference>
<evidence type="ECO:0000313" key="1">
    <source>
        <dbReference type="EMBL" id="MEE6716449.1"/>
    </source>
</evidence>
<accession>A0ABU7T1F7</accession>
<comment type="caution">
    <text evidence="1">The sequence shown here is derived from an EMBL/GenBank/DDBJ whole genome shotgun (WGS) entry which is preliminary data.</text>
</comment>
<dbReference type="EMBL" id="JAQSGK010000035">
    <property type="protein sequence ID" value="MEE6716449.1"/>
    <property type="molecule type" value="Genomic_DNA"/>
</dbReference>
<protein>
    <submittedName>
        <fullName evidence="1">Uncharacterized protein</fullName>
    </submittedName>
</protein>
<gene>
    <name evidence="1" type="ORF">PS435_11320</name>
</gene>
<organism evidence="1 2">
    <name type="scientific">Schleiferilactobacillus harbinensis</name>
    <dbReference type="NCBI Taxonomy" id="304207"/>
    <lineage>
        <taxon>Bacteria</taxon>
        <taxon>Bacillati</taxon>
        <taxon>Bacillota</taxon>
        <taxon>Bacilli</taxon>
        <taxon>Lactobacillales</taxon>
        <taxon>Lactobacillaceae</taxon>
        <taxon>Schleiferilactobacillus</taxon>
    </lineage>
</organism>
<sequence>MDDYNPRDIIAVFRAWIGNNGRKRASIADFAHYRRQHNQLLTMAEMRALQGIKADAERVRIVYQYDNLGRLQRMYERLA</sequence>
<keyword evidence="2" id="KW-1185">Reference proteome</keyword>
<evidence type="ECO:0000313" key="2">
    <source>
        <dbReference type="Proteomes" id="UP001330016"/>
    </source>
</evidence>